<dbReference type="InterPro" id="IPR001464">
    <property type="entry name" value="Annexin"/>
</dbReference>
<feature type="binding site" evidence="6">
    <location>
        <position position="337"/>
    </location>
    <ligand>
        <name>Ca(2+)</name>
        <dbReference type="ChEBI" id="CHEBI:29108"/>
        <label>1</label>
    </ligand>
</feature>
<reference evidence="10" key="1">
    <citation type="submission" date="2025-08" db="UniProtKB">
        <authorList>
            <consortium name="RefSeq"/>
        </authorList>
    </citation>
    <scope>IDENTIFICATION</scope>
    <source>
        <strain evidence="10">OHB3-1</strain>
    </source>
</reference>
<evidence type="ECO:0000256" key="2">
    <source>
        <dbReference type="ARBA" id="ARBA00022737"/>
    </source>
</evidence>
<feature type="binding site" evidence="6">
    <location>
        <position position="336"/>
    </location>
    <ligand>
        <name>Ca(2+)</name>
        <dbReference type="ChEBI" id="CHEBI:29108"/>
        <label>1</label>
    </ligand>
</feature>
<proteinExistence type="inferred from homology"/>
<name>A0A6J1CCG2_MOMCH</name>
<dbReference type="GO" id="GO:0009651">
    <property type="term" value="P:response to salt stress"/>
    <property type="evidence" value="ECO:0007669"/>
    <property type="project" value="TreeGrafter"/>
</dbReference>
<evidence type="ECO:0000256" key="4">
    <source>
        <dbReference type="ARBA" id="ARBA00023216"/>
    </source>
</evidence>
<dbReference type="RefSeq" id="XP_022138882.1">
    <property type="nucleotide sequence ID" value="XM_022283190.1"/>
</dbReference>
<dbReference type="FunFam" id="1.10.220.10:FF:000006">
    <property type="entry name" value="Annexin"/>
    <property type="match status" value="1"/>
</dbReference>
<dbReference type="Gene3D" id="1.10.220.10">
    <property type="entry name" value="Annexin"/>
    <property type="match status" value="4"/>
</dbReference>
<evidence type="ECO:0000313" key="10">
    <source>
        <dbReference type="RefSeq" id="XP_022138882.1"/>
    </source>
</evidence>
<dbReference type="InterPro" id="IPR018252">
    <property type="entry name" value="Annexin_repeat_CS"/>
</dbReference>
<dbReference type="FunFam" id="1.10.220.10:FF:000009">
    <property type="entry name" value="Annexin"/>
    <property type="match status" value="1"/>
</dbReference>
<dbReference type="GO" id="GO:0005737">
    <property type="term" value="C:cytoplasm"/>
    <property type="evidence" value="ECO:0007669"/>
    <property type="project" value="TreeGrafter"/>
</dbReference>
<dbReference type="PRINTS" id="PR01814">
    <property type="entry name" value="ANNEXINPLANT"/>
</dbReference>
<dbReference type="PROSITE" id="PS00223">
    <property type="entry name" value="ANNEXIN_1"/>
    <property type="match status" value="1"/>
</dbReference>
<gene>
    <name evidence="10" type="primary">LOC111009953</name>
</gene>
<dbReference type="GO" id="GO:0001786">
    <property type="term" value="F:phosphatidylserine binding"/>
    <property type="evidence" value="ECO:0007669"/>
    <property type="project" value="TreeGrafter"/>
</dbReference>
<evidence type="ECO:0000256" key="5">
    <source>
        <dbReference type="ARBA" id="ARBA00023302"/>
    </source>
</evidence>
<dbReference type="GeneID" id="111009953"/>
<dbReference type="GO" id="GO:0009408">
    <property type="term" value="P:response to heat"/>
    <property type="evidence" value="ECO:0007669"/>
    <property type="project" value="TreeGrafter"/>
</dbReference>
<feature type="binding site" evidence="6">
    <location>
        <position position="63"/>
    </location>
    <ligand>
        <name>Ca(2+)</name>
        <dbReference type="ChEBI" id="CHEBI:29108"/>
        <label>1</label>
    </ligand>
</feature>
<feature type="binding site" evidence="6">
    <location>
        <position position="61"/>
    </location>
    <ligand>
        <name>Ca(2+)</name>
        <dbReference type="ChEBI" id="CHEBI:29108"/>
        <label>1</label>
    </ligand>
</feature>
<feature type="binding site" evidence="6">
    <location>
        <position position="59"/>
    </location>
    <ligand>
        <name>Ca(2+)</name>
        <dbReference type="ChEBI" id="CHEBI:29108"/>
        <label>1</label>
    </ligand>
</feature>
<dbReference type="GO" id="GO:0009409">
    <property type="term" value="P:response to cold"/>
    <property type="evidence" value="ECO:0007669"/>
    <property type="project" value="TreeGrafter"/>
</dbReference>
<dbReference type="FunFam" id="1.10.220.10:FF:000008">
    <property type="entry name" value="Annexin"/>
    <property type="match status" value="1"/>
</dbReference>
<evidence type="ECO:0000256" key="7">
    <source>
        <dbReference type="RuleBase" id="RU003540"/>
    </source>
</evidence>
<evidence type="ECO:0000256" key="8">
    <source>
        <dbReference type="SAM" id="MobiDB-lite"/>
    </source>
</evidence>
<dbReference type="GO" id="GO:0005544">
    <property type="term" value="F:calcium-dependent phospholipid binding"/>
    <property type="evidence" value="ECO:0007669"/>
    <property type="project" value="UniProtKB-KW"/>
</dbReference>
<comment type="domain">
    <text evidence="7">A pair of annexin repeats may form one binding site for calcium and phospholipid.</text>
</comment>
<feature type="binding site" evidence="6">
    <location>
        <position position="296"/>
    </location>
    <ligand>
        <name>Ca(2+)</name>
        <dbReference type="ChEBI" id="CHEBI:29108"/>
        <label>1</label>
    </ligand>
</feature>
<dbReference type="AlphaFoldDB" id="A0A6J1CCG2"/>
<dbReference type="PRINTS" id="PR00196">
    <property type="entry name" value="ANNEXIN"/>
</dbReference>
<feature type="binding site" evidence="6">
    <location>
        <position position="292"/>
    </location>
    <ligand>
        <name>Ca(2+)</name>
        <dbReference type="ChEBI" id="CHEBI:29108"/>
        <label>1</label>
    </ligand>
</feature>
<dbReference type="InterPro" id="IPR009118">
    <property type="entry name" value="AnnexinD_plant"/>
</dbReference>
<evidence type="ECO:0000256" key="3">
    <source>
        <dbReference type="ARBA" id="ARBA00022837"/>
    </source>
</evidence>
<dbReference type="GO" id="GO:0009414">
    <property type="term" value="P:response to water deprivation"/>
    <property type="evidence" value="ECO:0007669"/>
    <property type="project" value="TreeGrafter"/>
</dbReference>
<feature type="binding site" evidence="6">
    <location>
        <position position="103"/>
    </location>
    <ligand>
        <name>Ca(2+)</name>
        <dbReference type="ChEBI" id="CHEBI:29108"/>
        <label>1</label>
    </ligand>
</feature>
<dbReference type="Pfam" id="PF00191">
    <property type="entry name" value="Annexin"/>
    <property type="match status" value="4"/>
</dbReference>
<dbReference type="InterPro" id="IPR037104">
    <property type="entry name" value="Annexin_sf"/>
</dbReference>
<dbReference type="Proteomes" id="UP000504603">
    <property type="component" value="Unplaced"/>
</dbReference>
<keyword evidence="5 7" id="KW-0111">Calcium/phospholipid-binding</keyword>
<dbReference type="PANTHER" id="PTHR10502:SF99">
    <property type="entry name" value="ANNEXIN D3"/>
    <property type="match status" value="1"/>
</dbReference>
<keyword evidence="9" id="KW-1185">Reference proteome</keyword>
<keyword evidence="3 6" id="KW-0106">Calcium</keyword>
<dbReference type="PROSITE" id="PS51897">
    <property type="entry name" value="ANNEXIN_2"/>
    <property type="match status" value="4"/>
</dbReference>
<feature type="region of interest" description="Disordered" evidence="8">
    <location>
        <begin position="1"/>
        <end position="29"/>
    </location>
</feature>
<dbReference type="InterPro" id="IPR018502">
    <property type="entry name" value="Annexin_repeat"/>
</dbReference>
<feature type="compositionally biased region" description="Basic and acidic residues" evidence="8">
    <location>
        <begin position="17"/>
        <end position="29"/>
    </location>
</feature>
<organism evidence="9 10">
    <name type="scientific">Momordica charantia</name>
    <name type="common">Bitter gourd</name>
    <name type="synonym">Balsam pear</name>
    <dbReference type="NCBI Taxonomy" id="3673"/>
    <lineage>
        <taxon>Eukaryota</taxon>
        <taxon>Viridiplantae</taxon>
        <taxon>Streptophyta</taxon>
        <taxon>Embryophyta</taxon>
        <taxon>Tracheophyta</taxon>
        <taxon>Spermatophyta</taxon>
        <taxon>Magnoliopsida</taxon>
        <taxon>eudicotyledons</taxon>
        <taxon>Gunneridae</taxon>
        <taxon>Pentapetalae</taxon>
        <taxon>rosids</taxon>
        <taxon>fabids</taxon>
        <taxon>Cucurbitales</taxon>
        <taxon>Cucurbitaceae</taxon>
        <taxon>Momordiceae</taxon>
        <taxon>Momordica</taxon>
    </lineage>
</organism>
<dbReference type="PANTHER" id="PTHR10502">
    <property type="entry name" value="ANNEXIN"/>
    <property type="match status" value="1"/>
</dbReference>
<evidence type="ECO:0000313" key="9">
    <source>
        <dbReference type="Proteomes" id="UP000504603"/>
    </source>
</evidence>
<keyword evidence="2 7" id="KW-0677">Repeat</keyword>
<dbReference type="SUPFAM" id="SSF47874">
    <property type="entry name" value="Annexin"/>
    <property type="match status" value="1"/>
</dbReference>
<dbReference type="GO" id="GO:0005509">
    <property type="term" value="F:calcium ion binding"/>
    <property type="evidence" value="ECO:0007669"/>
    <property type="project" value="InterPro"/>
</dbReference>
<accession>A0A6J1CCG2</accession>
<dbReference type="FunFam" id="1.10.220.10:FF:000001">
    <property type="entry name" value="Annexin"/>
    <property type="match status" value="1"/>
</dbReference>
<evidence type="ECO:0000256" key="6">
    <source>
        <dbReference type="PIRSR" id="PIRSR609118-1"/>
    </source>
</evidence>
<evidence type="ECO:0000256" key="1">
    <source>
        <dbReference type="ARBA" id="ARBA00022723"/>
    </source>
</evidence>
<dbReference type="GO" id="GO:0005886">
    <property type="term" value="C:plasma membrane"/>
    <property type="evidence" value="ECO:0007669"/>
    <property type="project" value="TreeGrafter"/>
</dbReference>
<dbReference type="SMART" id="SM00335">
    <property type="entry name" value="ANX"/>
    <property type="match status" value="4"/>
</dbReference>
<protein>
    <recommendedName>
        <fullName evidence="7">Annexin</fullName>
    </recommendedName>
</protein>
<dbReference type="OrthoDB" id="37886at2759"/>
<dbReference type="KEGG" id="mcha:111009953"/>
<keyword evidence="4 7" id="KW-0041">Annexin</keyword>
<keyword evidence="1 6" id="KW-0479">Metal-binding</keyword>
<sequence>MSSFSFKSFSWRKSKSSKSDSGHSLSPEERFLTENMGTLRVPEIVPSPAEDCDRLKKAFDGWGTDEKVLIRILGQRNAAQRKSIRETYHELYKESLIDRINSELSGDFRKAAILWAYDPTERDARLANEALRSHRKGIHELQVIVEIACATSPNHLIAVRQAYCSLFDCSLEEDIFSTISMPLRKLLVGLVSSFRHDKEVVDNVVADSEADLLHNAIKAKQLNRSGVVWILSTRNFFQLRATFACYKQKYGNPIDQDIMKCGSSDLESLFKVAIWCIETPEKHFAKVINKAIVGLGTDEDSLTRAIIGRAEIDAMKVREEYSNMFKSNLDKDVIGDTSGDYKDMLMILLGAKV</sequence>
<comment type="similarity">
    <text evidence="7">Belongs to the annexin family.</text>
</comment>